<proteinExistence type="predicted"/>
<gene>
    <name evidence="3" type="ORF">SMACR_03297</name>
</gene>
<sequence>MKFLSTALLLLGVISQPILAEFSFTSTAEHNGVPVPQSEINLRPFEPGTLGRIRSRTVDAGDPKIGATTLRRVRRTNPIATSTNWCGSVRTTTSTNQIKLIHGSFQHPTCTQRPGITTYPQAAAAWIGIDGDSWTTALLQAGTVCKINNSTGIVENEVWWQWVPSGAYTIANIPVFAGDWFDITINTTSATAANIKIINTSRGYTQSFNIYTGATLARVDADWVVERPYYGTALAGFAQFTQVWFQNAYATLTSGTNLGITGAKQYQIPSPNGCASAEFDNAKLYASVAP</sequence>
<evidence type="ECO:0008006" key="5">
    <source>
        <dbReference type="Google" id="ProtNLM"/>
    </source>
</evidence>
<evidence type="ECO:0000313" key="4">
    <source>
        <dbReference type="Proteomes" id="UP000433876"/>
    </source>
</evidence>
<name>A0A8S9A1K6_SORMA</name>
<comment type="caution">
    <text evidence="3">The sequence shown here is derived from an EMBL/GenBank/DDBJ whole genome shotgun (WGS) entry which is preliminary data.</text>
</comment>
<dbReference type="PANTHER" id="PTHR37536:SF1">
    <property type="entry name" value="ASPERGILLOPEPSIN, PUTAITVE (AFU_ORTHOLOGUE AFUA_7G01200)"/>
    <property type="match status" value="1"/>
</dbReference>
<dbReference type="InterPro" id="IPR038656">
    <property type="entry name" value="Peptidase_G1_sf"/>
</dbReference>
<dbReference type="SUPFAM" id="SSF49899">
    <property type="entry name" value="Concanavalin A-like lectins/glucanases"/>
    <property type="match status" value="1"/>
</dbReference>
<keyword evidence="2" id="KW-0732">Signal</keyword>
<dbReference type="PRINTS" id="PR00977">
    <property type="entry name" value="SCYTLDPTASE"/>
</dbReference>
<evidence type="ECO:0000256" key="2">
    <source>
        <dbReference type="SAM" id="SignalP"/>
    </source>
</evidence>
<dbReference type="VEuPathDB" id="FungiDB:SMAC_03297"/>
<reference evidence="3 4" key="1">
    <citation type="submission" date="2017-07" db="EMBL/GenBank/DDBJ databases">
        <title>Genome sequence of the Sordaria macrospora wild type strain R19027.</title>
        <authorList>
            <person name="Nowrousian M."/>
            <person name="Teichert I."/>
            <person name="Kueck U."/>
        </authorList>
    </citation>
    <scope>NUCLEOTIDE SEQUENCE [LARGE SCALE GENOMIC DNA]</scope>
    <source>
        <strain evidence="3 4">R19027</strain>
        <tissue evidence="3">Mycelium</tissue>
    </source>
</reference>
<dbReference type="GO" id="GO:0070007">
    <property type="term" value="F:glutamic-type endopeptidase activity"/>
    <property type="evidence" value="ECO:0007669"/>
    <property type="project" value="InterPro"/>
</dbReference>
<accession>A0A8S9A1K6</accession>
<dbReference type="Proteomes" id="UP000433876">
    <property type="component" value="Unassembled WGS sequence"/>
</dbReference>
<dbReference type="OMA" id="SLNWAGY"/>
<protein>
    <recommendedName>
        <fullName evidence="5">Concanavalin A-like lectin/glucanase</fullName>
    </recommendedName>
</protein>
<dbReference type="InterPro" id="IPR013320">
    <property type="entry name" value="ConA-like_dom_sf"/>
</dbReference>
<feature type="chain" id="PRO_5035901985" description="Concanavalin A-like lectin/glucanase" evidence="2">
    <location>
        <begin position="21"/>
        <end position="290"/>
    </location>
</feature>
<feature type="active site" description="Proton acceptor" evidence="1">
    <location>
        <position position="226"/>
    </location>
</feature>
<dbReference type="PANTHER" id="PTHR37536">
    <property type="entry name" value="PUTATIVE (AFU_ORTHOLOGUE AFUA_3G02970)-RELATED"/>
    <property type="match status" value="1"/>
</dbReference>
<dbReference type="AlphaFoldDB" id="A0A8S9A1K6"/>
<dbReference type="EMBL" id="NMPR01000010">
    <property type="protein sequence ID" value="KAA8635638.1"/>
    <property type="molecule type" value="Genomic_DNA"/>
</dbReference>
<organism evidence="3 4">
    <name type="scientific">Sordaria macrospora</name>
    <dbReference type="NCBI Taxonomy" id="5147"/>
    <lineage>
        <taxon>Eukaryota</taxon>
        <taxon>Fungi</taxon>
        <taxon>Dikarya</taxon>
        <taxon>Ascomycota</taxon>
        <taxon>Pezizomycotina</taxon>
        <taxon>Sordariomycetes</taxon>
        <taxon>Sordariomycetidae</taxon>
        <taxon>Sordariales</taxon>
        <taxon>Sordariaceae</taxon>
        <taxon>Sordaria</taxon>
    </lineage>
</organism>
<dbReference type="Gene3D" id="2.60.120.700">
    <property type="entry name" value="Peptidase G1"/>
    <property type="match status" value="1"/>
</dbReference>
<dbReference type="GO" id="GO:0006508">
    <property type="term" value="P:proteolysis"/>
    <property type="evidence" value="ECO:0007669"/>
    <property type="project" value="InterPro"/>
</dbReference>
<dbReference type="CDD" id="cd13426">
    <property type="entry name" value="Peptidase_G1"/>
    <property type="match status" value="1"/>
</dbReference>
<evidence type="ECO:0000256" key="1">
    <source>
        <dbReference type="PIRSR" id="PIRSR600250-50"/>
    </source>
</evidence>
<feature type="signal peptide" evidence="2">
    <location>
        <begin position="1"/>
        <end position="20"/>
    </location>
</feature>
<evidence type="ECO:0000313" key="3">
    <source>
        <dbReference type="EMBL" id="KAA8635638.1"/>
    </source>
</evidence>
<dbReference type="InterPro" id="IPR000250">
    <property type="entry name" value="Peptidase_G1"/>
</dbReference>
<dbReference type="Pfam" id="PF01828">
    <property type="entry name" value="Peptidase_A4"/>
    <property type="match status" value="1"/>
</dbReference>